<accession>A0A6M3L928</accession>
<gene>
    <name evidence="2" type="ORF">MM415B02490_0013</name>
</gene>
<dbReference type="InterPro" id="IPR002826">
    <property type="entry name" value="MptE-like"/>
</dbReference>
<sequence>MIEDLIKDFGAVGVDPAAPGDQLPDCHAFDDVTINGWIEIWTRNAAINKAQVPDPPRTLTHIKNTQWGKEAAILSSGPSLDNNLRYLRDFKGLIISGNSSANPCVAYGIQPDWTVILDADAYVVNQFDGLDISGWKVILPTMIDPGVPKLFNPDLTWWFNIYDYRHWFLKYGLHYIYPKVDALLASCSVTGAMIRLAHWMGVRRVYLLGADFGFPQDRHRCSVFKSVEGQWEREGHDPYCEDKSTREIINGIETTAKLKVTYAAVINMIQAIKKTDPAFEVIDCSHGLMREFPKKEFKEVVGCPAVSRR</sequence>
<proteinExistence type="predicted"/>
<organism evidence="2">
    <name type="scientific">viral metagenome</name>
    <dbReference type="NCBI Taxonomy" id="1070528"/>
    <lineage>
        <taxon>unclassified sequences</taxon>
        <taxon>metagenomes</taxon>
        <taxon>organismal metagenomes</taxon>
    </lineage>
</organism>
<reference evidence="2" key="1">
    <citation type="submission" date="2020-03" db="EMBL/GenBank/DDBJ databases">
        <title>The deep terrestrial virosphere.</title>
        <authorList>
            <person name="Holmfeldt K."/>
            <person name="Nilsson E."/>
            <person name="Simone D."/>
            <person name="Lopez-Fernandez M."/>
            <person name="Wu X."/>
            <person name="de Brujin I."/>
            <person name="Lundin D."/>
            <person name="Andersson A."/>
            <person name="Bertilsson S."/>
            <person name="Dopson M."/>
        </authorList>
    </citation>
    <scope>NUCLEOTIDE SEQUENCE</scope>
    <source>
        <strain evidence="2">MM415B02490</strain>
    </source>
</reference>
<evidence type="ECO:0000313" key="2">
    <source>
        <dbReference type="EMBL" id="QJA89861.1"/>
    </source>
</evidence>
<name>A0A6M3L928_9ZZZZ</name>
<dbReference type="PANTHER" id="PTHR41786:SF1">
    <property type="entry name" value="6-HYDROXYMETHYLPTERIN DIPHOSPHOKINASE MPTE-LIKE DOMAIN-CONTAINING PROTEIN"/>
    <property type="match status" value="1"/>
</dbReference>
<dbReference type="EMBL" id="MT142873">
    <property type="protein sequence ID" value="QJA89861.1"/>
    <property type="molecule type" value="Genomic_DNA"/>
</dbReference>
<dbReference type="PANTHER" id="PTHR41786">
    <property type="entry name" value="MOTILITY ACCESSORY FACTOR MAF"/>
    <property type="match status" value="1"/>
</dbReference>
<dbReference type="AlphaFoldDB" id="A0A6M3L928"/>
<dbReference type="Pfam" id="PF01973">
    <property type="entry name" value="MptE-like"/>
    <property type="match status" value="1"/>
</dbReference>
<evidence type="ECO:0000259" key="1">
    <source>
        <dbReference type="Pfam" id="PF01973"/>
    </source>
</evidence>
<protein>
    <recommendedName>
        <fullName evidence="1">6-hydroxymethylpterin diphosphokinase MptE-like domain-containing protein</fullName>
    </recommendedName>
</protein>
<feature type="domain" description="6-hydroxymethylpterin diphosphokinase MptE-like" evidence="1">
    <location>
        <begin position="48"/>
        <end position="216"/>
    </location>
</feature>